<dbReference type="InterPro" id="IPR005471">
    <property type="entry name" value="Tscrpt_reg_IclR_N"/>
</dbReference>
<sequence length="471" mass="53527">MTFIGRDDDLRQLEDCYRAKKAQLVFVYGRRRVGKTETLTQFSKGKETLFFAAQNATKEEQLAAFSRLMFEAGAPGKDYLQQYPSWESALTELTRLPEPSDGGRRLIIFDEFPYLAKSDPSLPSMLQNLWDHTLRRANLMIVICGSSMSFIEKELLSEKSPLYGRATGILKMNPLPYWDAVKFFPDYRAEDKALAYAILGGIPRYLEEFDPDDSLASNITRHVLRRIAPLYSEVEFLMHEELRETAKYNSVIRAIALGGTSLNEIATHAMIPNATVAAYLTNLVELGIVEREFPVTAKPKERVKGARGLYQLSDNFFRFWYSFVFPYRSELERGDAHGVYTRHVAPVLHDFAGKPFEGMCREWLWRESVAGQLPLYAKQIGRWWDRTSEIDVMAVDDSGNRVIAGECKFRTSPMDLSMLDVLRDRAARVGIEQRSYMLFSLGGFTRSLSDVANADGSGIRLVSIDELFDAG</sequence>
<feature type="domain" description="DUF234" evidence="2">
    <location>
        <begin position="320"/>
        <end position="411"/>
    </location>
</feature>
<dbReference type="InterPro" id="IPR027417">
    <property type="entry name" value="P-loop_NTPase"/>
</dbReference>
<dbReference type="Pfam" id="PF03008">
    <property type="entry name" value="DUF234"/>
    <property type="match status" value="1"/>
</dbReference>
<evidence type="ECO:0000313" key="6">
    <source>
        <dbReference type="Proteomes" id="UP000469943"/>
    </source>
</evidence>
<dbReference type="EMBL" id="WBSM01000010">
    <property type="protein sequence ID" value="KAB8287195.1"/>
    <property type="molecule type" value="Genomic_DNA"/>
</dbReference>
<dbReference type="InterPro" id="IPR004256">
    <property type="entry name" value="DUF234"/>
</dbReference>
<dbReference type="AlphaFoldDB" id="A0A6L4WY41"/>
<evidence type="ECO:0000259" key="1">
    <source>
        <dbReference type="Pfam" id="PF01637"/>
    </source>
</evidence>
<dbReference type="Gene3D" id="3.40.50.300">
    <property type="entry name" value="P-loop containing nucleotide triphosphate hydrolases"/>
    <property type="match status" value="1"/>
</dbReference>
<name>A0A6L4WY41_9BIFI</name>
<feature type="domain" description="ATPase" evidence="1">
    <location>
        <begin position="3"/>
        <end position="209"/>
    </location>
</feature>
<reference evidence="5 6" key="1">
    <citation type="submission" date="2019-10" db="EMBL/GenBank/DDBJ databases">
        <title>Bifidobacterium from non-human primates.</title>
        <authorList>
            <person name="Modesto M."/>
        </authorList>
    </citation>
    <scope>NUCLEOTIDE SEQUENCE [LARGE SCALE GENOMIC DNA]</scope>
    <source>
        <strain evidence="5 6">TREM</strain>
    </source>
</reference>
<dbReference type="SUPFAM" id="SSF52540">
    <property type="entry name" value="P-loop containing nucleoside triphosphate hydrolases"/>
    <property type="match status" value="1"/>
</dbReference>
<dbReference type="Proteomes" id="UP000482084">
    <property type="component" value="Unassembled WGS sequence"/>
</dbReference>
<evidence type="ECO:0000313" key="5">
    <source>
        <dbReference type="EMBL" id="NEG71908.1"/>
    </source>
</evidence>
<dbReference type="Pfam" id="PF09339">
    <property type="entry name" value="HTH_IclR"/>
    <property type="match status" value="1"/>
</dbReference>
<dbReference type="PANTHER" id="PTHR34704:SF1">
    <property type="entry name" value="ATPASE"/>
    <property type="match status" value="1"/>
</dbReference>
<dbReference type="Pfam" id="PF01637">
    <property type="entry name" value="ATPase_2"/>
    <property type="match status" value="1"/>
</dbReference>
<feature type="domain" description="HTH iclR-type" evidence="3">
    <location>
        <begin position="252"/>
        <end position="291"/>
    </location>
</feature>
<evidence type="ECO:0000313" key="7">
    <source>
        <dbReference type="Proteomes" id="UP000482084"/>
    </source>
</evidence>
<dbReference type="SUPFAM" id="SSF52980">
    <property type="entry name" value="Restriction endonuclease-like"/>
    <property type="match status" value="1"/>
</dbReference>
<dbReference type="GO" id="GO:0005524">
    <property type="term" value="F:ATP binding"/>
    <property type="evidence" value="ECO:0007669"/>
    <property type="project" value="InterPro"/>
</dbReference>
<dbReference type="OrthoDB" id="9813134at2"/>
<dbReference type="InterPro" id="IPR036390">
    <property type="entry name" value="WH_DNA-bd_sf"/>
</dbReference>
<comment type="caution">
    <text evidence="4">The sequence shown here is derived from an EMBL/GenBank/DDBJ whole genome shotgun (WGS) entry which is preliminary data.</text>
</comment>
<reference evidence="4 7" key="2">
    <citation type="submission" date="2019-10" db="EMBL/GenBank/DDBJ databases">
        <title>Characterization of the phylogenetic diversity of two novel species belonging to the genus Bifidobacterium: Bifidobacterium cebidarum sp. nov. and Bifidobacterium leontopitheci sp. nov.</title>
        <authorList>
            <person name="Lugli G.A."/>
            <person name="Duranti S."/>
            <person name="Milani C."/>
            <person name="Turroni F."/>
            <person name="Ventura M."/>
        </authorList>
    </citation>
    <scope>NUCLEOTIDE SEQUENCE [LARGE SCALE GENOMIC DNA]</scope>
    <source>
        <strain evidence="4 7">DSM 100688</strain>
    </source>
</reference>
<dbReference type="Proteomes" id="UP000469943">
    <property type="component" value="Unassembled WGS sequence"/>
</dbReference>
<dbReference type="EMBL" id="WHZX01000004">
    <property type="protein sequence ID" value="NEG71908.1"/>
    <property type="molecule type" value="Genomic_DNA"/>
</dbReference>
<dbReference type="InterPro" id="IPR011335">
    <property type="entry name" value="Restrct_endonuc-II-like"/>
</dbReference>
<protein>
    <submittedName>
        <fullName evidence="5">AAA family ATPase</fullName>
    </submittedName>
    <submittedName>
        <fullName evidence="4">ATPase AAA</fullName>
    </submittedName>
</protein>
<dbReference type="InterPro" id="IPR011579">
    <property type="entry name" value="ATPase_dom"/>
</dbReference>
<evidence type="ECO:0000259" key="2">
    <source>
        <dbReference type="Pfam" id="PF03008"/>
    </source>
</evidence>
<accession>A0A6L4WY41</accession>
<dbReference type="SUPFAM" id="SSF46785">
    <property type="entry name" value="Winged helix' DNA-binding domain"/>
    <property type="match status" value="1"/>
</dbReference>
<keyword evidence="7" id="KW-1185">Reference proteome</keyword>
<organism evidence="4 7">
    <name type="scientific">Bifidobacterium ramosum</name>
    <dbReference type="NCBI Taxonomy" id="1798158"/>
    <lineage>
        <taxon>Bacteria</taxon>
        <taxon>Bacillati</taxon>
        <taxon>Actinomycetota</taxon>
        <taxon>Actinomycetes</taxon>
        <taxon>Bifidobacteriales</taxon>
        <taxon>Bifidobacteriaceae</taxon>
        <taxon>Bifidobacterium</taxon>
    </lineage>
</organism>
<dbReference type="GO" id="GO:0003677">
    <property type="term" value="F:DNA binding"/>
    <property type="evidence" value="ECO:0007669"/>
    <property type="project" value="InterPro"/>
</dbReference>
<dbReference type="PANTHER" id="PTHR34704">
    <property type="entry name" value="ATPASE"/>
    <property type="match status" value="1"/>
</dbReference>
<proteinExistence type="predicted"/>
<dbReference type="GO" id="GO:0006355">
    <property type="term" value="P:regulation of DNA-templated transcription"/>
    <property type="evidence" value="ECO:0007669"/>
    <property type="project" value="InterPro"/>
</dbReference>
<dbReference type="RefSeq" id="WP_152358791.1">
    <property type="nucleotide sequence ID" value="NZ_WBSM01000010.1"/>
</dbReference>
<gene>
    <name evidence="4" type="ORF">DSM100688_1770</name>
    <name evidence="5" type="ORF">GFD24_06775</name>
</gene>
<evidence type="ECO:0000259" key="3">
    <source>
        <dbReference type="Pfam" id="PF09339"/>
    </source>
</evidence>
<evidence type="ECO:0000313" key="4">
    <source>
        <dbReference type="EMBL" id="KAB8287195.1"/>
    </source>
</evidence>